<gene>
    <name evidence="1" type="ORF">KDK_54780</name>
</gene>
<sequence length="84" mass="9431">MKSIEPYALFIYEQINVPKAVITVLCIELNVRIALLLLIFRAVTAEAGTSPARTDRYYCCFHGNEAFRTSVIILSDCNMPHPPS</sequence>
<comment type="caution">
    <text evidence="1">The sequence shown here is derived from an EMBL/GenBank/DDBJ whole genome shotgun (WGS) entry which is preliminary data.</text>
</comment>
<evidence type="ECO:0000313" key="1">
    <source>
        <dbReference type="EMBL" id="GCE21678.1"/>
    </source>
</evidence>
<protein>
    <submittedName>
        <fullName evidence="1">Uncharacterized protein</fullName>
    </submittedName>
</protein>
<accession>A0A402ARF7</accession>
<name>A0A402ARF7_9CHLR</name>
<dbReference type="AlphaFoldDB" id="A0A402ARF7"/>
<organism evidence="1 2">
    <name type="scientific">Dictyobacter kobayashii</name>
    <dbReference type="NCBI Taxonomy" id="2014872"/>
    <lineage>
        <taxon>Bacteria</taxon>
        <taxon>Bacillati</taxon>
        <taxon>Chloroflexota</taxon>
        <taxon>Ktedonobacteria</taxon>
        <taxon>Ktedonobacterales</taxon>
        <taxon>Dictyobacteraceae</taxon>
        <taxon>Dictyobacter</taxon>
    </lineage>
</organism>
<keyword evidence="2" id="KW-1185">Reference proteome</keyword>
<dbReference type="Proteomes" id="UP000287188">
    <property type="component" value="Unassembled WGS sequence"/>
</dbReference>
<evidence type="ECO:0000313" key="2">
    <source>
        <dbReference type="Proteomes" id="UP000287188"/>
    </source>
</evidence>
<reference evidence="2" key="1">
    <citation type="submission" date="2018-12" db="EMBL/GenBank/DDBJ databases">
        <title>Tengunoibacter tsumagoiensis gen. nov., sp. nov., Dictyobacter kobayashii sp. nov., D. alpinus sp. nov., and D. joshuensis sp. nov. and description of Dictyobacteraceae fam. nov. within the order Ktedonobacterales isolated from Tengu-no-mugimeshi.</title>
        <authorList>
            <person name="Wang C.M."/>
            <person name="Zheng Y."/>
            <person name="Sakai Y."/>
            <person name="Toyoda A."/>
            <person name="Minakuchi Y."/>
            <person name="Abe K."/>
            <person name="Yokota A."/>
            <person name="Yabe S."/>
        </authorList>
    </citation>
    <scope>NUCLEOTIDE SEQUENCE [LARGE SCALE GENOMIC DNA]</scope>
    <source>
        <strain evidence="2">Uno11</strain>
    </source>
</reference>
<proteinExistence type="predicted"/>
<dbReference type="EMBL" id="BIFS01000001">
    <property type="protein sequence ID" value="GCE21678.1"/>
    <property type="molecule type" value="Genomic_DNA"/>
</dbReference>